<dbReference type="AlphaFoldDB" id="A0A9W9BU85"/>
<protein>
    <recommendedName>
        <fullName evidence="2">DUF7924 domain-containing protein</fullName>
    </recommendedName>
</protein>
<proteinExistence type="predicted"/>
<dbReference type="EMBL" id="JAPEUV010000251">
    <property type="protein sequence ID" value="KAJ4329909.1"/>
    <property type="molecule type" value="Genomic_DNA"/>
</dbReference>
<accession>A0A9W9BU85</accession>
<comment type="caution">
    <text evidence="3">The sequence shown here is derived from an EMBL/GenBank/DDBJ whole genome shotgun (WGS) entry which is preliminary data.</text>
</comment>
<evidence type="ECO:0000313" key="4">
    <source>
        <dbReference type="Proteomes" id="UP001140562"/>
    </source>
</evidence>
<sequence>MPKRKRADSEPSLPLTCENLERLQWLLSPATQPASMPPRSRPASPMRTANTLDARAKLAQYRIHVDTGAPLPARLVAHVESVIKNPRAQDETPSPNAKKIVARRRYAAQQNESTGIRQIAPYMLPTGAAEADDRVEGVPLIVSKTDVSLNRCFLPPTSNNTVKETWKDLSQPKPDTCIGYLTRSDAAAVSCDAPFNTEDEETLNNYSLTQHMYFPFLTAQWKSPNGNETLNCAQNQAARDGSVIVQYQHEFYSIAHGSSPSSVDTCHFSFVSDVNYGEIWVHWREGMDFHMEQIFSFSLRYEAAVQTARGYLRNICQYAVTKRLESIRKSLPLFAQNRRGTYPPVSVSHYSASVTSVSQSPSSRLAFQAPPTPSSVDAEPVKKRQRTASSQDASVG</sequence>
<evidence type="ECO:0000313" key="3">
    <source>
        <dbReference type="EMBL" id="KAJ4329909.1"/>
    </source>
</evidence>
<evidence type="ECO:0000256" key="1">
    <source>
        <dbReference type="SAM" id="MobiDB-lite"/>
    </source>
</evidence>
<feature type="region of interest" description="Disordered" evidence="1">
    <location>
        <begin position="358"/>
        <end position="396"/>
    </location>
</feature>
<evidence type="ECO:0000259" key="2">
    <source>
        <dbReference type="Pfam" id="PF25545"/>
    </source>
</evidence>
<feature type="compositionally biased region" description="Polar residues" evidence="1">
    <location>
        <begin position="387"/>
        <end position="396"/>
    </location>
</feature>
<gene>
    <name evidence="3" type="ORF">N0V87_010463</name>
</gene>
<reference evidence="3" key="1">
    <citation type="submission" date="2022-10" db="EMBL/GenBank/DDBJ databases">
        <title>Tapping the CABI collections for fungal endophytes: first genome assemblies for Collariella, Neodidymelliopsis, Ascochyta clinopodiicola, Didymella pomorum, Didymosphaeria variabile, Neocosmospora piperis and Neocucurbitaria cava.</title>
        <authorList>
            <person name="Hill R."/>
        </authorList>
    </citation>
    <scope>NUCLEOTIDE SEQUENCE</scope>
    <source>
        <strain evidence="3">IMI 360193</strain>
    </source>
</reference>
<organism evidence="3 4">
    <name type="scientific">Didymella glomerata</name>
    <dbReference type="NCBI Taxonomy" id="749621"/>
    <lineage>
        <taxon>Eukaryota</taxon>
        <taxon>Fungi</taxon>
        <taxon>Dikarya</taxon>
        <taxon>Ascomycota</taxon>
        <taxon>Pezizomycotina</taxon>
        <taxon>Dothideomycetes</taxon>
        <taxon>Pleosporomycetidae</taxon>
        <taxon>Pleosporales</taxon>
        <taxon>Pleosporineae</taxon>
        <taxon>Didymellaceae</taxon>
        <taxon>Didymella</taxon>
    </lineage>
</organism>
<feature type="domain" description="DUF7924" evidence="2">
    <location>
        <begin position="107"/>
        <end position="330"/>
    </location>
</feature>
<dbReference type="InterPro" id="IPR057684">
    <property type="entry name" value="DUF7924"/>
</dbReference>
<keyword evidence="4" id="KW-1185">Reference proteome</keyword>
<dbReference type="Pfam" id="PF25545">
    <property type="entry name" value="DUF7924"/>
    <property type="match status" value="1"/>
</dbReference>
<dbReference type="PANTHER" id="PTHR42470:SF1">
    <property type="entry name" value="VAST DOMAIN-CONTAINING PROTEIN"/>
    <property type="match status" value="1"/>
</dbReference>
<dbReference type="Proteomes" id="UP001140562">
    <property type="component" value="Unassembled WGS sequence"/>
</dbReference>
<name>A0A9W9BU85_9PLEO</name>
<dbReference type="OrthoDB" id="5426775at2759"/>
<dbReference type="PANTHER" id="PTHR42470">
    <property type="entry name" value="VAST DOMAIN-CONTAINING PROTEIN"/>
    <property type="match status" value="1"/>
</dbReference>